<evidence type="ECO:0000256" key="2">
    <source>
        <dbReference type="ARBA" id="ARBA00022692"/>
    </source>
</evidence>
<keyword evidence="3 5" id="KW-1133">Transmembrane helix</keyword>
<dbReference type="GO" id="GO:0016020">
    <property type="term" value="C:membrane"/>
    <property type="evidence" value="ECO:0007669"/>
    <property type="project" value="UniProtKB-SubCell"/>
</dbReference>
<feature type="transmembrane region" description="Helical" evidence="5">
    <location>
        <begin position="243"/>
        <end position="263"/>
    </location>
</feature>
<dbReference type="Pfam" id="PF04479">
    <property type="entry name" value="RTA1"/>
    <property type="match status" value="1"/>
</dbReference>
<feature type="transmembrane region" description="Helical" evidence="5">
    <location>
        <begin position="50"/>
        <end position="69"/>
    </location>
</feature>
<accession>A0A2V1DJD1</accession>
<dbReference type="AlphaFoldDB" id="A0A2V1DJD1"/>
<dbReference type="Proteomes" id="UP000244855">
    <property type="component" value="Unassembled WGS sequence"/>
</dbReference>
<proteinExistence type="predicted"/>
<comment type="subcellular location">
    <subcellularLocation>
        <location evidence="1">Membrane</location>
        <topology evidence="1">Multi-pass membrane protein</topology>
    </subcellularLocation>
</comment>
<dbReference type="PANTHER" id="PTHR31465:SF1">
    <property type="entry name" value="PROTEIN RTA1-RELATED"/>
    <property type="match status" value="1"/>
</dbReference>
<reference evidence="6 7" key="1">
    <citation type="journal article" date="2018" name="Sci. Rep.">
        <title>Comparative genomics provides insights into the lifestyle and reveals functional heterogeneity of dark septate endophytic fungi.</title>
        <authorList>
            <person name="Knapp D.G."/>
            <person name="Nemeth J.B."/>
            <person name="Barry K."/>
            <person name="Hainaut M."/>
            <person name="Henrissat B."/>
            <person name="Johnson J."/>
            <person name="Kuo A."/>
            <person name="Lim J.H.P."/>
            <person name="Lipzen A."/>
            <person name="Nolan M."/>
            <person name="Ohm R.A."/>
            <person name="Tamas L."/>
            <person name="Grigoriev I.V."/>
            <person name="Spatafora J.W."/>
            <person name="Nagy L.G."/>
            <person name="Kovacs G.M."/>
        </authorList>
    </citation>
    <scope>NUCLEOTIDE SEQUENCE [LARGE SCALE GENOMIC DNA]</scope>
    <source>
        <strain evidence="6 7">DSE2036</strain>
    </source>
</reference>
<sequence>MANGEPHDINDTGRFVFYRYEPSIAAAVIFIVLFAITTLLHIYQIIRRRTWYFIPLAVGGIFEAVSYAARVASAKDQWALTPYIVQSLLSLVAPALFAASIYIILGRIILLVDGERFSLVRKTWLTKLFVAGDVLSFLIQGAGGGLQGSSNGKESTTKLGENLIVVGLFVQLAFFGAFVIVSGIFHFRLVRSRHSHSVKIDALPWKRHLVTLYVTGGLILVRSVFRVVEYLQGNAGYLLRHEAYLYVFDALLMFVVMVAFNVVHPSQVTEAWQERQSPQERVAKNWQNRSSKLNVSAVTRAST</sequence>
<dbReference type="EMBL" id="KZ805437">
    <property type="protein sequence ID" value="PVH97369.1"/>
    <property type="molecule type" value="Genomic_DNA"/>
</dbReference>
<keyword evidence="7" id="KW-1185">Reference proteome</keyword>
<protein>
    <submittedName>
        <fullName evidence="6">RTA1-domain-containing protein</fullName>
    </submittedName>
</protein>
<dbReference type="PANTHER" id="PTHR31465">
    <property type="entry name" value="PROTEIN RTA1-RELATED"/>
    <property type="match status" value="1"/>
</dbReference>
<name>A0A2V1DJD1_9PLEO</name>
<evidence type="ECO:0000256" key="1">
    <source>
        <dbReference type="ARBA" id="ARBA00004141"/>
    </source>
</evidence>
<keyword evidence="4 5" id="KW-0472">Membrane</keyword>
<keyword evidence="2 5" id="KW-0812">Transmembrane</keyword>
<evidence type="ECO:0000313" key="7">
    <source>
        <dbReference type="Proteomes" id="UP000244855"/>
    </source>
</evidence>
<dbReference type="OrthoDB" id="3358017at2759"/>
<feature type="transmembrane region" description="Helical" evidence="5">
    <location>
        <begin position="24"/>
        <end position="43"/>
    </location>
</feature>
<evidence type="ECO:0000313" key="6">
    <source>
        <dbReference type="EMBL" id="PVH97369.1"/>
    </source>
</evidence>
<feature type="transmembrane region" description="Helical" evidence="5">
    <location>
        <begin position="163"/>
        <end position="187"/>
    </location>
</feature>
<feature type="transmembrane region" description="Helical" evidence="5">
    <location>
        <begin position="124"/>
        <end position="143"/>
    </location>
</feature>
<evidence type="ECO:0000256" key="5">
    <source>
        <dbReference type="SAM" id="Phobius"/>
    </source>
</evidence>
<dbReference type="InterPro" id="IPR007568">
    <property type="entry name" value="RTA1"/>
</dbReference>
<feature type="transmembrane region" description="Helical" evidence="5">
    <location>
        <begin position="208"/>
        <end position="228"/>
    </location>
</feature>
<gene>
    <name evidence="6" type="ORF">DM02DRAFT_719874</name>
</gene>
<feature type="transmembrane region" description="Helical" evidence="5">
    <location>
        <begin position="89"/>
        <end position="112"/>
    </location>
</feature>
<organism evidence="6 7">
    <name type="scientific">Periconia macrospinosa</name>
    <dbReference type="NCBI Taxonomy" id="97972"/>
    <lineage>
        <taxon>Eukaryota</taxon>
        <taxon>Fungi</taxon>
        <taxon>Dikarya</taxon>
        <taxon>Ascomycota</taxon>
        <taxon>Pezizomycotina</taxon>
        <taxon>Dothideomycetes</taxon>
        <taxon>Pleosporomycetidae</taxon>
        <taxon>Pleosporales</taxon>
        <taxon>Massarineae</taxon>
        <taxon>Periconiaceae</taxon>
        <taxon>Periconia</taxon>
    </lineage>
</organism>
<evidence type="ECO:0000256" key="4">
    <source>
        <dbReference type="ARBA" id="ARBA00023136"/>
    </source>
</evidence>
<dbReference type="STRING" id="97972.A0A2V1DJD1"/>
<evidence type="ECO:0000256" key="3">
    <source>
        <dbReference type="ARBA" id="ARBA00022989"/>
    </source>
</evidence>